<dbReference type="AlphaFoldDB" id="A0A225E0W5"/>
<evidence type="ECO:0000256" key="1">
    <source>
        <dbReference type="ARBA" id="ARBA00007705"/>
    </source>
</evidence>
<evidence type="ECO:0000256" key="2">
    <source>
        <dbReference type="ARBA" id="ARBA00012417"/>
    </source>
</evidence>
<dbReference type="PRINTS" id="PR00868">
    <property type="entry name" value="DNAPOLI"/>
</dbReference>
<feature type="domain" description="DNA-directed DNA polymerase family A palm" evidence="20">
    <location>
        <begin position="815"/>
        <end position="1024"/>
    </location>
</feature>
<comment type="catalytic activity">
    <reaction evidence="14 16">
        <text>DNA(n) + a 2'-deoxyribonucleoside 5'-triphosphate = DNA(n+1) + diphosphate</text>
        <dbReference type="Rhea" id="RHEA:22508"/>
        <dbReference type="Rhea" id="RHEA-COMP:17339"/>
        <dbReference type="Rhea" id="RHEA-COMP:17340"/>
        <dbReference type="ChEBI" id="CHEBI:33019"/>
        <dbReference type="ChEBI" id="CHEBI:61560"/>
        <dbReference type="ChEBI" id="CHEBI:173112"/>
        <dbReference type="EC" id="2.7.7.7"/>
    </reaction>
</comment>
<comment type="function">
    <text evidence="16">In addition to polymerase activity, this DNA polymerase exhibits 3'-5' and 5'-3' exonuclease activity.</text>
</comment>
<evidence type="ECO:0000256" key="12">
    <source>
        <dbReference type="ARBA" id="ARBA00023125"/>
    </source>
</evidence>
<dbReference type="Gene3D" id="3.30.70.370">
    <property type="match status" value="1"/>
</dbReference>
<dbReference type="GO" id="GO:0003677">
    <property type="term" value="F:DNA binding"/>
    <property type="evidence" value="ECO:0007669"/>
    <property type="project" value="UniProtKB-UniRule"/>
</dbReference>
<dbReference type="PANTHER" id="PTHR10133:SF27">
    <property type="entry name" value="DNA POLYMERASE NU"/>
    <property type="match status" value="1"/>
</dbReference>
<dbReference type="FunFam" id="1.20.1060.10:FF:000001">
    <property type="entry name" value="DNA polymerase I"/>
    <property type="match status" value="1"/>
</dbReference>
<evidence type="ECO:0000256" key="5">
    <source>
        <dbReference type="ARBA" id="ARBA00022695"/>
    </source>
</evidence>
<dbReference type="InterPro" id="IPR018320">
    <property type="entry name" value="DNA_polymerase_1"/>
</dbReference>
<dbReference type="CDD" id="cd09898">
    <property type="entry name" value="H3TH_53EXO"/>
    <property type="match status" value="1"/>
</dbReference>
<dbReference type="Pfam" id="PF00476">
    <property type="entry name" value="DNA_pol_A"/>
    <property type="match status" value="1"/>
</dbReference>
<keyword evidence="5 16" id="KW-0548">Nucleotidyltransferase</keyword>
<gene>
    <name evidence="16" type="primary">polA</name>
    <name evidence="21" type="ORF">FRUB_03245</name>
</gene>
<dbReference type="PROSITE" id="PS00447">
    <property type="entry name" value="DNA_POLYMERASE_A"/>
    <property type="match status" value="1"/>
</dbReference>
<evidence type="ECO:0000256" key="16">
    <source>
        <dbReference type="RuleBase" id="RU004460"/>
    </source>
</evidence>
<dbReference type="Gene3D" id="1.10.150.20">
    <property type="entry name" value="5' to 3' exonuclease, C-terminal subdomain"/>
    <property type="match status" value="2"/>
</dbReference>
<evidence type="ECO:0000256" key="6">
    <source>
        <dbReference type="ARBA" id="ARBA00022705"/>
    </source>
</evidence>
<dbReference type="FunFam" id="1.10.150.20:FF:000003">
    <property type="entry name" value="DNA polymerase I"/>
    <property type="match status" value="1"/>
</dbReference>
<dbReference type="Pfam" id="PF01367">
    <property type="entry name" value="5_3_exonuc"/>
    <property type="match status" value="1"/>
</dbReference>
<dbReference type="InterPro" id="IPR012337">
    <property type="entry name" value="RNaseH-like_sf"/>
</dbReference>
<dbReference type="InterPro" id="IPR008918">
    <property type="entry name" value="HhH2"/>
</dbReference>
<sequence length="1062" mass="116445">MYLVRKRRGTAQIITRRGSTAVTVCCRPTGGNTFVDLPHPSRFDRVDSDPLPPIGPATGASTLYVLDAHGLIFQMFHGIPAMSAADGRPTNAVFGVTRALMNLYDHGAEYLIAALDRKEPTFREDLYKEYKAHRPPPPPDLLVQEPLIHQVMEAMRIPFLSVAGFEADDVMATLASEGAARGYTVNLCTSDKDCRQLLSDRVKILNLRKGAELDAAGLKADWGVAPAQVVDFQALVGDSVDNVPGVSGWGPKTAAKWLEKYGTLENLIAHADEVGGPKLREALKTAIADGSLALSRKLVQLDPRVPLVFDWNGWKRRDWDGPRLLELFQEFGFRGFANKVRSTLAASGKKQNEAILAIAGLNGPVPPAPTDATVPTAVSTSDLSTPGPKAGKGPKGGRAPKVPRPGQPTLFDLINSGDGAESGGDASPISTGSNIPAEPVAGADFEFGANLPAADWIASYQLVDTPAAFDTFLKKLRDNERFTFDLETTALDPLRAEIVGIAVSWTAGEAYYLPLRGPDGSRVLDPQTTLGALKSIFEDPAVKKVNQNIKYERLVLRTHDITLAGVAGDPMVAHYLLHSGERTHNLDELARRYLGHENISITELIGKGKKQITMDQVPVERVCQYAGEDADVAVRLAALLEPELDHEGLRRLYDDLELPLIEVLAELEFNGVLLDLPVLNQLGRDMEIQLARTEGEVQQLAGRKFNLGSPKQLREILFDEMKLPVQKRTGTTNEPSTDQESLERLAALGHEIPKKIIEHRQVAKLKGTYVDALPVLVNPKTGRVHTSFNQTVAATGRLSSSDPNLQNIPARTEQGRQIRQAFIAPPGWMILTADYSQIELRLLAHFSEDAGLRAAFAEDRDIHSRVAAEIFKVPEEAVTSDQRRVAKTVNFGVIYGMSAHGLAVRLGLPRRAGEKFIDDYFARYPKVLAYQDNLLANARATGYVGTILGRRRRFDPAALQEGSSYQNRTGAEREAINMEIQGSAADLMKQAMLNVHRRLKNEYWRAKMLLSVHDELVFEVDPEHVRPVADLVRAEMTGAMQLRVPLKVDVAAGKNWLDVEDV</sequence>
<dbReference type="InterPro" id="IPR020045">
    <property type="entry name" value="DNA_polI_H3TH"/>
</dbReference>
<dbReference type="EC" id="2.7.7.7" evidence="2 15"/>
<reference evidence="22" key="1">
    <citation type="submission" date="2017-06" db="EMBL/GenBank/DDBJ databases">
        <title>Genome analysis of Fimbriiglobus ruber SP5, the first member of the order Planctomycetales with confirmed chitinolytic capability.</title>
        <authorList>
            <person name="Ravin N.V."/>
            <person name="Rakitin A.L."/>
            <person name="Ivanova A.A."/>
            <person name="Beletsky A.V."/>
            <person name="Kulichevskaya I.S."/>
            <person name="Mardanov A.V."/>
            <person name="Dedysh S.N."/>
        </authorList>
    </citation>
    <scope>NUCLEOTIDE SEQUENCE [LARGE SCALE GENOMIC DNA]</scope>
    <source>
        <strain evidence="22">SP5</strain>
    </source>
</reference>
<accession>A0A225E0W5</accession>
<name>A0A225E0W5_9BACT</name>
<proteinExistence type="inferred from homology"/>
<dbReference type="SMART" id="SM00279">
    <property type="entry name" value="HhH2"/>
    <property type="match status" value="1"/>
</dbReference>
<dbReference type="SUPFAM" id="SSF88723">
    <property type="entry name" value="PIN domain-like"/>
    <property type="match status" value="1"/>
</dbReference>
<dbReference type="CDD" id="cd06139">
    <property type="entry name" value="DNA_polA_I_Ecoli_like_exo"/>
    <property type="match status" value="1"/>
</dbReference>
<evidence type="ECO:0000256" key="4">
    <source>
        <dbReference type="ARBA" id="ARBA00022679"/>
    </source>
</evidence>
<comment type="similarity">
    <text evidence="1 16">Belongs to the DNA polymerase type-A family.</text>
</comment>
<dbReference type="SUPFAM" id="SSF53098">
    <property type="entry name" value="Ribonuclease H-like"/>
    <property type="match status" value="1"/>
</dbReference>
<dbReference type="Proteomes" id="UP000214646">
    <property type="component" value="Unassembled WGS sequence"/>
</dbReference>
<keyword evidence="8 16" id="KW-0227">DNA damage</keyword>
<evidence type="ECO:0000313" key="22">
    <source>
        <dbReference type="Proteomes" id="UP000214646"/>
    </source>
</evidence>
<comment type="caution">
    <text evidence="21">The sequence shown here is derived from an EMBL/GenBank/DDBJ whole genome shotgun (WGS) entry which is preliminary data.</text>
</comment>
<dbReference type="Pfam" id="PF02739">
    <property type="entry name" value="5_3_exonuc_N"/>
    <property type="match status" value="1"/>
</dbReference>
<feature type="region of interest" description="Disordered" evidence="17">
    <location>
        <begin position="367"/>
        <end position="432"/>
    </location>
</feature>
<dbReference type="NCBIfam" id="NF004397">
    <property type="entry name" value="PRK05755.1"/>
    <property type="match status" value="1"/>
</dbReference>
<dbReference type="Gene3D" id="1.20.1060.10">
    <property type="entry name" value="Taq DNA Polymerase, Chain T, domain 4"/>
    <property type="match status" value="1"/>
</dbReference>
<dbReference type="InterPro" id="IPR002421">
    <property type="entry name" value="5-3_exonuclease"/>
</dbReference>
<dbReference type="Gene3D" id="3.30.420.10">
    <property type="entry name" value="Ribonuclease H-like superfamily/Ribonuclease H"/>
    <property type="match status" value="1"/>
</dbReference>
<keyword evidence="6 16" id="KW-0235">DNA replication</keyword>
<dbReference type="Pfam" id="PF01612">
    <property type="entry name" value="DNA_pol_A_exo1"/>
    <property type="match status" value="1"/>
</dbReference>
<keyword evidence="10 16" id="KW-0269">Exonuclease</keyword>
<dbReference type="InterPro" id="IPR036279">
    <property type="entry name" value="5-3_exonuclease_C_sf"/>
</dbReference>
<dbReference type="CDD" id="cd08637">
    <property type="entry name" value="DNA_pol_A_pol_I_C"/>
    <property type="match status" value="1"/>
</dbReference>
<keyword evidence="22" id="KW-1185">Reference proteome</keyword>
<dbReference type="Gene3D" id="3.40.50.1010">
    <property type="entry name" value="5'-nuclease"/>
    <property type="match status" value="1"/>
</dbReference>
<keyword evidence="12 16" id="KW-0238">DNA-binding</keyword>
<feature type="domain" description="5'-3' exonuclease" evidence="19">
    <location>
        <begin position="59"/>
        <end position="317"/>
    </location>
</feature>
<dbReference type="SUPFAM" id="SSF47807">
    <property type="entry name" value="5' to 3' exonuclease, C-terminal subdomain"/>
    <property type="match status" value="1"/>
</dbReference>
<dbReference type="SUPFAM" id="SSF56672">
    <property type="entry name" value="DNA/RNA polymerases"/>
    <property type="match status" value="1"/>
</dbReference>
<evidence type="ECO:0000256" key="11">
    <source>
        <dbReference type="ARBA" id="ARBA00022932"/>
    </source>
</evidence>
<keyword evidence="7" id="KW-0540">Nuclease</keyword>
<evidence type="ECO:0000256" key="3">
    <source>
        <dbReference type="ARBA" id="ARBA00020311"/>
    </source>
</evidence>
<dbReference type="SMART" id="SM00474">
    <property type="entry name" value="35EXOc"/>
    <property type="match status" value="1"/>
</dbReference>
<feature type="compositionally biased region" description="Low complexity" evidence="17">
    <location>
        <begin position="416"/>
        <end position="427"/>
    </location>
</feature>
<evidence type="ECO:0000256" key="15">
    <source>
        <dbReference type="NCBIfam" id="TIGR00593"/>
    </source>
</evidence>
<protein>
    <recommendedName>
        <fullName evidence="3 15">DNA polymerase I</fullName>
        <ecNumber evidence="2 15">2.7.7.7</ecNumber>
    </recommendedName>
</protein>
<keyword evidence="13 16" id="KW-0234">DNA repair</keyword>
<dbReference type="SMART" id="SM00475">
    <property type="entry name" value="53EXOc"/>
    <property type="match status" value="1"/>
</dbReference>
<organism evidence="21 22">
    <name type="scientific">Fimbriiglobus ruber</name>
    <dbReference type="NCBI Taxonomy" id="1908690"/>
    <lineage>
        <taxon>Bacteria</taxon>
        <taxon>Pseudomonadati</taxon>
        <taxon>Planctomycetota</taxon>
        <taxon>Planctomycetia</taxon>
        <taxon>Gemmatales</taxon>
        <taxon>Gemmataceae</taxon>
        <taxon>Fimbriiglobus</taxon>
    </lineage>
</organism>
<evidence type="ECO:0000256" key="10">
    <source>
        <dbReference type="ARBA" id="ARBA00022839"/>
    </source>
</evidence>
<feature type="domain" description="3'-5' exonuclease" evidence="18">
    <location>
        <begin position="460"/>
        <end position="645"/>
    </location>
</feature>
<keyword evidence="9 16" id="KW-0378">Hydrolase</keyword>
<dbReference type="InterPro" id="IPR019760">
    <property type="entry name" value="DNA-dir_DNA_pol_A_CS"/>
</dbReference>
<keyword evidence="11 16" id="KW-0239">DNA-directed DNA polymerase</keyword>
<evidence type="ECO:0000259" key="19">
    <source>
        <dbReference type="SMART" id="SM00475"/>
    </source>
</evidence>
<dbReference type="GO" id="GO:0006302">
    <property type="term" value="P:double-strand break repair"/>
    <property type="evidence" value="ECO:0007669"/>
    <property type="project" value="TreeGrafter"/>
</dbReference>
<dbReference type="InterPro" id="IPR020046">
    <property type="entry name" value="5-3_exonucl_a-hlix_arch_N"/>
</dbReference>
<dbReference type="GO" id="GO:0008409">
    <property type="term" value="F:5'-3' exonuclease activity"/>
    <property type="evidence" value="ECO:0007669"/>
    <property type="project" value="UniProtKB-UniRule"/>
</dbReference>
<evidence type="ECO:0000259" key="20">
    <source>
        <dbReference type="SMART" id="SM00482"/>
    </source>
</evidence>
<dbReference type="InterPro" id="IPR043502">
    <property type="entry name" value="DNA/RNA_pol_sf"/>
</dbReference>
<evidence type="ECO:0000256" key="9">
    <source>
        <dbReference type="ARBA" id="ARBA00022801"/>
    </source>
</evidence>
<dbReference type="InterPro" id="IPR029060">
    <property type="entry name" value="PIN-like_dom_sf"/>
</dbReference>
<dbReference type="GO" id="GO:0003887">
    <property type="term" value="F:DNA-directed DNA polymerase activity"/>
    <property type="evidence" value="ECO:0007669"/>
    <property type="project" value="UniProtKB-UniRule"/>
</dbReference>
<evidence type="ECO:0000256" key="7">
    <source>
        <dbReference type="ARBA" id="ARBA00022722"/>
    </source>
</evidence>
<dbReference type="GO" id="GO:0006261">
    <property type="term" value="P:DNA-templated DNA replication"/>
    <property type="evidence" value="ECO:0007669"/>
    <property type="project" value="UniProtKB-UniRule"/>
</dbReference>
<dbReference type="InterPro" id="IPR002298">
    <property type="entry name" value="DNA_polymerase_A"/>
</dbReference>
<dbReference type="InterPro" id="IPR036397">
    <property type="entry name" value="RNaseH_sf"/>
</dbReference>
<dbReference type="EMBL" id="NIDE01000004">
    <property type="protein sequence ID" value="OWK43646.1"/>
    <property type="molecule type" value="Genomic_DNA"/>
</dbReference>
<evidence type="ECO:0000256" key="8">
    <source>
        <dbReference type="ARBA" id="ARBA00022763"/>
    </source>
</evidence>
<dbReference type="NCBIfam" id="TIGR00593">
    <property type="entry name" value="pola"/>
    <property type="match status" value="1"/>
</dbReference>
<dbReference type="SMART" id="SM00482">
    <property type="entry name" value="POLAc"/>
    <property type="match status" value="1"/>
</dbReference>
<evidence type="ECO:0000313" key="21">
    <source>
        <dbReference type="EMBL" id="OWK43646.1"/>
    </source>
</evidence>
<dbReference type="PANTHER" id="PTHR10133">
    <property type="entry name" value="DNA POLYMERASE I"/>
    <property type="match status" value="1"/>
</dbReference>
<dbReference type="InterPro" id="IPR002562">
    <property type="entry name" value="3'-5'_exonuclease_dom"/>
</dbReference>
<dbReference type="GO" id="GO:0008408">
    <property type="term" value="F:3'-5' exonuclease activity"/>
    <property type="evidence" value="ECO:0007669"/>
    <property type="project" value="UniProtKB-UniRule"/>
</dbReference>
<dbReference type="CDD" id="cd09859">
    <property type="entry name" value="PIN_53EXO"/>
    <property type="match status" value="1"/>
</dbReference>
<keyword evidence="4 16" id="KW-0808">Transferase</keyword>
<evidence type="ECO:0000259" key="18">
    <source>
        <dbReference type="SMART" id="SM00474"/>
    </source>
</evidence>
<dbReference type="InterPro" id="IPR001098">
    <property type="entry name" value="DNA-dir_DNA_pol_A_palm_dom"/>
</dbReference>
<evidence type="ECO:0000256" key="14">
    <source>
        <dbReference type="ARBA" id="ARBA00049244"/>
    </source>
</evidence>
<dbReference type="FunFam" id="1.10.150.20:FF:000002">
    <property type="entry name" value="DNA polymerase I"/>
    <property type="match status" value="1"/>
</dbReference>
<evidence type="ECO:0000256" key="13">
    <source>
        <dbReference type="ARBA" id="ARBA00023204"/>
    </source>
</evidence>
<evidence type="ECO:0000256" key="17">
    <source>
        <dbReference type="SAM" id="MobiDB-lite"/>
    </source>
</evidence>